<evidence type="ECO:0000256" key="9">
    <source>
        <dbReference type="ARBA" id="ARBA00031858"/>
    </source>
</evidence>
<evidence type="ECO:0000256" key="3">
    <source>
        <dbReference type="ARBA" id="ARBA00022679"/>
    </source>
</evidence>
<dbReference type="SUPFAM" id="SSF56112">
    <property type="entry name" value="Protein kinase-like (PK-like)"/>
    <property type="match status" value="1"/>
</dbReference>
<dbReference type="PANTHER" id="PTHR24058">
    <property type="entry name" value="DUAL SPECIFICITY PROTEIN KINASE"/>
    <property type="match status" value="1"/>
</dbReference>
<feature type="region of interest" description="Disordered" evidence="13">
    <location>
        <begin position="130"/>
        <end position="423"/>
    </location>
</feature>
<dbReference type="Proteomes" id="UP001652625">
    <property type="component" value="Chromosome 15"/>
</dbReference>
<evidence type="ECO:0000256" key="6">
    <source>
        <dbReference type="ARBA" id="ARBA00022840"/>
    </source>
</evidence>
<evidence type="ECO:0000256" key="2">
    <source>
        <dbReference type="ARBA" id="ARBA00022527"/>
    </source>
</evidence>
<dbReference type="GeneID" id="100207058"/>
<dbReference type="GO" id="GO:0016301">
    <property type="term" value="F:kinase activity"/>
    <property type="evidence" value="ECO:0007669"/>
    <property type="project" value="UniProtKB-KW"/>
</dbReference>
<keyword evidence="2" id="KW-0723">Serine/threonine-protein kinase</keyword>
<dbReference type="InterPro" id="IPR050494">
    <property type="entry name" value="Ser_Thr_dual-spec_kinase"/>
</dbReference>
<evidence type="ECO:0000313" key="16">
    <source>
        <dbReference type="RefSeq" id="XP_065675125.1"/>
    </source>
</evidence>
<feature type="compositionally biased region" description="Acidic residues" evidence="13">
    <location>
        <begin position="411"/>
        <end position="423"/>
    </location>
</feature>
<dbReference type="EC" id="2.7.11.1" evidence="1"/>
<feature type="compositionally biased region" description="Basic and acidic residues" evidence="13">
    <location>
        <begin position="634"/>
        <end position="658"/>
    </location>
</feature>
<evidence type="ECO:0000256" key="13">
    <source>
        <dbReference type="SAM" id="MobiDB-lite"/>
    </source>
</evidence>
<dbReference type="Gene3D" id="3.30.200.20">
    <property type="entry name" value="Phosphorylase Kinase, domain 1"/>
    <property type="match status" value="1"/>
</dbReference>
<evidence type="ECO:0000256" key="7">
    <source>
        <dbReference type="ARBA" id="ARBA00023596"/>
    </source>
</evidence>
<dbReference type="RefSeq" id="XP_065675125.1">
    <property type="nucleotide sequence ID" value="XM_065819053.1"/>
</dbReference>
<feature type="region of interest" description="Disordered" evidence="13">
    <location>
        <begin position="1"/>
        <end position="62"/>
    </location>
</feature>
<sequence>MAVDVRFTNGDTIENKLTQADSDMEDDEKEDKSKTESFHKKKKKKEKKKRKHKKKKEKSDNDVLSVLIDMADLDQLENRKRLLQQQLEETTNFSSVIAVSDANSEYSEIMKDLTANDSEVARLVEDCKKEALKPDNESKNEKKSHSVYSSSSKNDKKDDKKSYDSRSDGSRKDRYHSNDSRDMVDSKIHSRADTRRDSERREDTYRREKTHRKEESEKRDSDRRRDDSRFDKSDNRKEEPVRKGSNERSDFRVKSNQVRSNDDFDRLDDRRVSDRSSVDRRYRDNRDDGRGRDVRDRDGKDRNRDREGRDREGRDREGRDREGRDRDGRDRDGRDRDGRDRDGRDRDYRDGRDREGRDRDGRDRDTGRDIYGRDKPRSFERNRTNDEAYKQFSSRENRLRNEEHEKKQESSEDEINLDDFAEKMEVDEEELIAKRREERKALIAKLKPPTPEPVKEPIKIPSPTIEVIKKELTNNSDSDSSASGNDSSDSDSSSSDSKSENEQQKSHILKRKQEIEKEKFEKRKHKKLMQHLQKERIKLSEKYKTLSKNSKDREKLKGKIKELDKQLQKEKIKEDNRVRKREIEKLKDREKELRERLRLREKKREQEKVSEQKNKLEPGKKNSEYKTNKYTSENSDKTNKYSSENPDKTSKYNLENKHEINIKRNKEIISDEVPDPKKAKNEITEKLVSKPEDVAIDNNESSDEDKTMGMDMFAEEANNMFSEKFESPIGSGGNRMQARPEGNNPNLTDNWDDAEGYYKTRIGEILDKRYSVYGYTGQGVFSNVVRARDSMKNNQEVAIKIIRSNEVMNKQGRQEMKILERLNSADPEDKYHCLQMFRHFYHKQHLCLVLESLSMNLREVLKKYGNNVGLHIKAVRSYAQQLLLALRLQRKCGIIHADIKPDNILVNESKLVLKLCDFGSASTISENNITPYLVSRFYRAPEIIIGRPYDTMIDLWSVACTLYELYTGKILFAGKTNNEMLKLMMDVKGRMPNKLIKKAMFRDKHFDENFNFMYIEVDKITQKDKVTFINYTSATKDLMDMLVGKQKLNEDMKRKVGQLRDLLDRMLSLDPSKRIPVSQCLTHPFISEKML</sequence>
<dbReference type="CDD" id="cd14135">
    <property type="entry name" value="STKc_PRP4"/>
    <property type="match status" value="1"/>
</dbReference>
<comment type="catalytic activity">
    <reaction evidence="11">
        <text>L-threonyl-[protein] + ATP = O-phospho-L-threonyl-[protein] + ADP + H(+)</text>
        <dbReference type="Rhea" id="RHEA:46608"/>
        <dbReference type="Rhea" id="RHEA-COMP:11060"/>
        <dbReference type="Rhea" id="RHEA-COMP:11605"/>
        <dbReference type="ChEBI" id="CHEBI:15378"/>
        <dbReference type="ChEBI" id="CHEBI:30013"/>
        <dbReference type="ChEBI" id="CHEBI:30616"/>
        <dbReference type="ChEBI" id="CHEBI:61977"/>
        <dbReference type="ChEBI" id="CHEBI:456216"/>
        <dbReference type="EC" id="2.7.11.1"/>
    </reaction>
    <physiologicalReaction direction="left-to-right" evidence="11">
        <dbReference type="Rhea" id="RHEA:46609"/>
    </physiologicalReaction>
</comment>
<dbReference type="InterPro" id="IPR008271">
    <property type="entry name" value="Ser/Thr_kinase_AS"/>
</dbReference>
<keyword evidence="4" id="KW-0547">Nucleotide-binding</keyword>
<dbReference type="PROSITE" id="PS00108">
    <property type="entry name" value="PROTEIN_KINASE_ST"/>
    <property type="match status" value="1"/>
</dbReference>
<evidence type="ECO:0000256" key="10">
    <source>
        <dbReference type="ARBA" id="ARBA00046964"/>
    </source>
</evidence>
<keyword evidence="5 16" id="KW-0418">Kinase</keyword>
<reference evidence="16" key="1">
    <citation type="submission" date="2025-08" db="UniProtKB">
        <authorList>
            <consortium name="RefSeq"/>
        </authorList>
    </citation>
    <scope>IDENTIFICATION</scope>
</reference>
<dbReference type="InterPro" id="IPR044092">
    <property type="entry name" value="STKc_PRP4"/>
</dbReference>
<evidence type="ECO:0000256" key="1">
    <source>
        <dbReference type="ARBA" id="ARBA00012513"/>
    </source>
</evidence>
<evidence type="ECO:0000313" key="15">
    <source>
        <dbReference type="Proteomes" id="UP001652625"/>
    </source>
</evidence>
<evidence type="ECO:0000256" key="4">
    <source>
        <dbReference type="ARBA" id="ARBA00022741"/>
    </source>
</evidence>
<feature type="domain" description="Protein kinase" evidence="14">
    <location>
        <begin position="770"/>
        <end position="1086"/>
    </location>
</feature>
<keyword evidence="6" id="KW-0067">ATP-binding</keyword>
<name>A0ABM4DKQ8_HYDVU</name>
<evidence type="ECO:0000256" key="11">
    <source>
        <dbReference type="ARBA" id="ARBA00048659"/>
    </source>
</evidence>
<comment type="catalytic activity">
    <reaction evidence="12">
        <text>L-seryl-[protein] + ATP = O-phospho-L-seryl-[protein] + ADP + H(+)</text>
        <dbReference type="Rhea" id="RHEA:17989"/>
        <dbReference type="Rhea" id="RHEA-COMP:9863"/>
        <dbReference type="Rhea" id="RHEA-COMP:11604"/>
        <dbReference type="ChEBI" id="CHEBI:15378"/>
        <dbReference type="ChEBI" id="CHEBI:29999"/>
        <dbReference type="ChEBI" id="CHEBI:30616"/>
        <dbReference type="ChEBI" id="CHEBI:83421"/>
        <dbReference type="ChEBI" id="CHEBI:456216"/>
        <dbReference type="EC" id="2.7.11.1"/>
    </reaction>
    <physiologicalReaction direction="left-to-right" evidence="12">
        <dbReference type="Rhea" id="RHEA:17990"/>
    </physiologicalReaction>
</comment>
<feature type="compositionally biased region" description="Basic and acidic residues" evidence="13">
    <location>
        <begin position="130"/>
        <end position="144"/>
    </location>
</feature>
<evidence type="ECO:0000256" key="5">
    <source>
        <dbReference type="ARBA" id="ARBA00022777"/>
    </source>
</evidence>
<feature type="region of interest" description="Disordered" evidence="13">
    <location>
        <begin position="442"/>
        <end position="658"/>
    </location>
</feature>
<comment type="similarity">
    <text evidence="7">Belongs to the protein kinase superfamily. CMGC Ser/Thr protein kinase family.</text>
</comment>
<organism evidence="15 16">
    <name type="scientific">Hydra vulgaris</name>
    <name type="common">Hydra</name>
    <name type="synonym">Hydra attenuata</name>
    <dbReference type="NCBI Taxonomy" id="6087"/>
    <lineage>
        <taxon>Eukaryota</taxon>
        <taxon>Metazoa</taxon>
        <taxon>Cnidaria</taxon>
        <taxon>Hydrozoa</taxon>
        <taxon>Hydroidolina</taxon>
        <taxon>Anthoathecata</taxon>
        <taxon>Aplanulata</taxon>
        <taxon>Hydridae</taxon>
        <taxon>Hydra</taxon>
    </lineage>
</organism>
<dbReference type="InterPro" id="IPR000719">
    <property type="entry name" value="Prot_kinase_dom"/>
</dbReference>
<feature type="compositionally biased region" description="Basic and acidic residues" evidence="13">
    <location>
        <begin position="532"/>
        <end position="627"/>
    </location>
</feature>
<evidence type="ECO:0000256" key="12">
    <source>
        <dbReference type="ARBA" id="ARBA00048977"/>
    </source>
</evidence>
<protein>
    <recommendedName>
        <fullName evidence="8">Serine/threonine-protein kinase PRP4 homolog</fullName>
        <ecNumber evidence="1">2.7.11.1</ecNumber>
    </recommendedName>
    <alternativeName>
        <fullName evidence="9">PRP4 pre-mRNA-processing factor 4 homolog</fullName>
    </alternativeName>
</protein>
<accession>A0ABM4DKQ8</accession>
<evidence type="ECO:0000259" key="14">
    <source>
        <dbReference type="PROSITE" id="PS50011"/>
    </source>
</evidence>
<keyword evidence="3" id="KW-0808">Transferase</keyword>
<gene>
    <name evidence="16" type="primary">LOC100207058</name>
</gene>
<dbReference type="PANTHER" id="PTHR24058:SF103">
    <property type="entry name" value="SERINE_THREONINE-PROTEIN KINASE PRP4 HOMOLOG"/>
    <property type="match status" value="1"/>
</dbReference>
<dbReference type="PROSITE" id="PS50011">
    <property type="entry name" value="PROTEIN_KINASE_DOM"/>
    <property type="match status" value="1"/>
</dbReference>
<proteinExistence type="inferred from homology"/>
<feature type="compositionally biased region" description="Basic and acidic residues" evidence="13">
    <location>
        <begin position="153"/>
        <end position="253"/>
    </location>
</feature>
<feature type="compositionally biased region" description="Low complexity" evidence="13">
    <location>
        <begin position="476"/>
        <end position="496"/>
    </location>
</feature>
<keyword evidence="15" id="KW-1185">Reference proteome</keyword>
<evidence type="ECO:0000256" key="8">
    <source>
        <dbReference type="ARBA" id="ARBA00023637"/>
    </source>
</evidence>
<dbReference type="Pfam" id="PF00069">
    <property type="entry name" value="Pkinase"/>
    <property type="match status" value="1"/>
</dbReference>
<comment type="subunit">
    <text evidence="10">Interacts with CLK1 C-terminus. Associates with the U5 snRNP and NCOR1 deacetylase complexes. Identified in the spliceosome C complex.</text>
</comment>
<feature type="compositionally biased region" description="Basic residues" evidence="13">
    <location>
        <begin position="39"/>
        <end position="56"/>
    </location>
</feature>
<feature type="compositionally biased region" description="Basic and acidic residues" evidence="13">
    <location>
        <begin position="260"/>
        <end position="410"/>
    </location>
</feature>
<dbReference type="Gene3D" id="1.10.510.10">
    <property type="entry name" value="Transferase(Phosphotransferase) domain 1"/>
    <property type="match status" value="1"/>
</dbReference>
<feature type="region of interest" description="Disordered" evidence="13">
    <location>
        <begin position="728"/>
        <end position="750"/>
    </location>
</feature>
<feature type="compositionally biased region" description="Polar residues" evidence="13">
    <location>
        <begin position="9"/>
        <end position="20"/>
    </location>
</feature>
<dbReference type="SMART" id="SM00220">
    <property type="entry name" value="S_TKc"/>
    <property type="match status" value="1"/>
</dbReference>
<feature type="compositionally biased region" description="Basic and acidic residues" evidence="13">
    <location>
        <begin position="497"/>
        <end position="521"/>
    </location>
</feature>
<dbReference type="InterPro" id="IPR011009">
    <property type="entry name" value="Kinase-like_dom_sf"/>
</dbReference>